<comment type="caution">
    <text evidence="2">The sequence shown here is derived from an EMBL/GenBank/DDBJ whole genome shotgun (WGS) entry which is preliminary data.</text>
</comment>
<keyword evidence="1" id="KW-0812">Transmembrane</keyword>
<proteinExistence type="predicted"/>
<reference evidence="2 3" key="1">
    <citation type="submission" date="2019-03" db="EMBL/GenBank/DDBJ databases">
        <title>Genomic Encyclopedia of Type Strains, Phase IV (KMG-IV): sequencing the most valuable type-strain genomes for metagenomic binning, comparative biology and taxonomic classification.</title>
        <authorList>
            <person name="Goeker M."/>
        </authorList>
    </citation>
    <scope>NUCLEOTIDE SEQUENCE [LARGE SCALE GENOMIC DNA]</scope>
    <source>
        <strain evidence="2 3">DSM 24176</strain>
    </source>
</reference>
<dbReference type="Proteomes" id="UP000294545">
    <property type="component" value="Unassembled WGS sequence"/>
</dbReference>
<keyword evidence="1" id="KW-1133">Transmembrane helix</keyword>
<accession>A0A4R1MJP0</accession>
<name>A0A4R1MJP0_9FIRM</name>
<feature type="transmembrane region" description="Helical" evidence="1">
    <location>
        <begin position="12"/>
        <end position="36"/>
    </location>
</feature>
<dbReference type="AlphaFoldDB" id="A0A4R1MJP0"/>
<dbReference type="EMBL" id="SMGQ01000015">
    <property type="protein sequence ID" value="TCK90529.1"/>
    <property type="molecule type" value="Genomic_DNA"/>
</dbReference>
<organism evidence="2 3">
    <name type="scientific">Natranaerovirga hydrolytica</name>
    <dbReference type="NCBI Taxonomy" id="680378"/>
    <lineage>
        <taxon>Bacteria</taxon>
        <taxon>Bacillati</taxon>
        <taxon>Bacillota</taxon>
        <taxon>Clostridia</taxon>
        <taxon>Lachnospirales</taxon>
        <taxon>Natranaerovirgaceae</taxon>
        <taxon>Natranaerovirga</taxon>
    </lineage>
</organism>
<protein>
    <submittedName>
        <fullName evidence="2">Uncharacterized protein</fullName>
    </submittedName>
</protein>
<evidence type="ECO:0000313" key="3">
    <source>
        <dbReference type="Proteomes" id="UP000294545"/>
    </source>
</evidence>
<evidence type="ECO:0000313" key="2">
    <source>
        <dbReference type="EMBL" id="TCK90529.1"/>
    </source>
</evidence>
<keyword evidence="1" id="KW-0472">Membrane</keyword>
<gene>
    <name evidence="2" type="ORF">EDC19_2298</name>
</gene>
<keyword evidence="3" id="KW-1185">Reference proteome</keyword>
<sequence>MSKSFIGKASIIIGIVNIVTGIAIGTLSIVFGSFLIKRK</sequence>
<evidence type="ECO:0000256" key="1">
    <source>
        <dbReference type="SAM" id="Phobius"/>
    </source>
</evidence>